<evidence type="ECO:0000256" key="1">
    <source>
        <dbReference type="SAM" id="Phobius"/>
    </source>
</evidence>
<keyword evidence="1" id="KW-1133">Transmembrane helix</keyword>
<reference evidence="2" key="1">
    <citation type="journal article" date="2020" name="Nature">
        <title>Giant virus diversity and host interactions through global metagenomics.</title>
        <authorList>
            <person name="Schulz F."/>
            <person name="Roux S."/>
            <person name="Paez-Espino D."/>
            <person name="Jungbluth S."/>
            <person name="Walsh D.A."/>
            <person name="Denef V.J."/>
            <person name="McMahon K.D."/>
            <person name="Konstantinidis K.T."/>
            <person name="Eloe-Fadrosh E.A."/>
            <person name="Kyrpides N.C."/>
            <person name="Woyke T."/>
        </authorList>
    </citation>
    <scope>NUCLEOTIDE SEQUENCE</scope>
    <source>
        <strain evidence="2">GVMAG-M-3300023179-138</strain>
    </source>
</reference>
<organism evidence="2">
    <name type="scientific">viral metagenome</name>
    <dbReference type="NCBI Taxonomy" id="1070528"/>
    <lineage>
        <taxon>unclassified sequences</taxon>
        <taxon>metagenomes</taxon>
        <taxon>organismal metagenomes</taxon>
    </lineage>
</organism>
<dbReference type="AlphaFoldDB" id="A0A6C0E4U5"/>
<evidence type="ECO:0000313" key="2">
    <source>
        <dbReference type="EMBL" id="QHT24166.1"/>
    </source>
</evidence>
<dbReference type="EMBL" id="MN739743">
    <property type="protein sequence ID" value="QHT24166.1"/>
    <property type="molecule type" value="Genomic_DNA"/>
</dbReference>
<protein>
    <submittedName>
        <fullName evidence="2">Uncharacterized protein</fullName>
    </submittedName>
</protein>
<keyword evidence="1" id="KW-0472">Membrane</keyword>
<proteinExistence type="predicted"/>
<name>A0A6C0E4U5_9ZZZZ</name>
<accession>A0A6C0E4U5</accession>
<keyword evidence="1" id="KW-0812">Transmembrane</keyword>
<feature type="transmembrane region" description="Helical" evidence="1">
    <location>
        <begin position="221"/>
        <end position="242"/>
    </location>
</feature>
<sequence>MSIPFATIPMRREPIPEGASGLHYPANRIYANSLQRMSSDICNGATASVDQIDEVMPGSISTTTESAGIQSYAQGLIASGKIPGGQGSAEEQLRADQAFDSQVKAEYCFYEARYITALRQFVATVADSNGTASAPVLQTTVNLNRRLNSLLEIINYVSNERSRKVNDRGSEISAANTALQDKIKALAEQQRFLESNDVRIRTQEEMVRYSAEKSRAMNIQIMFFVALNVVALGTIFTVYTSMGSPRT</sequence>